<keyword evidence="2 7" id="KW-0489">Methyltransferase</keyword>
<dbReference type="PRINTS" id="PR00507">
    <property type="entry name" value="N12N6MTFRASE"/>
</dbReference>
<evidence type="ECO:0000256" key="5">
    <source>
        <dbReference type="ARBA" id="ARBA00047942"/>
    </source>
</evidence>
<evidence type="ECO:0000256" key="1">
    <source>
        <dbReference type="ARBA" id="ARBA00011900"/>
    </source>
</evidence>
<proteinExistence type="predicted"/>
<keyword evidence="3" id="KW-0808">Transferase</keyword>
<accession>A0A238XKX1</accession>
<dbReference type="InterPro" id="IPR011639">
    <property type="entry name" value="MethylTrfase_TaqI-like_dom"/>
</dbReference>
<dbReference type="SUPFAM" id="SSF53335">
    <property type="entry name" value="S-adenosyl-L-methionine-dependent methyltransferases"/>
    <property type="match status" value="1"/>
</dbReference>
<dbReference type="Proteomes" id="UP000198415">
    <property type="component" value="Unassembled WGS sequence"/>
</dbReference>
<evidence type="ECO:0000256" key="4">
    <source>
        <dbReference type="ARBA" id="ARBA00022691"/>
    </source>
</evidence>
<dbReference type="PANTHER" id="PTHR33841">
    <property type="entry name" value="DNA METHYLTRANSFERASE YEEA-RELATED"/>
    <property type="match status" value="1"/>
</dbReference>
<gene>
    <name evidence="7" type="ORF">SAMN06264365_103482</name>
</gene>
<dbReference type="EC" id="2.1.1.72" evidence="1"/>
<dbReference type="PANTHER" id="PTHR33841:SF1">
    <property type="entry name" value="DNA METHYLTRANSFERASE A"/>
    <property type="match status" value="1"/>
</dbReference>
<dbReference type="Pfam" id="PF07669">
    <property type="entry name" value="Eco57I"/>
    <property type="match status" value="1"/>
</dbReference>
<dbReference type="Gene3D" id="3.40.50.150">
    <property type="entry name" value="Vaccinia Virus protein VP39"/>
    <property type="match status" value="2"/>
</dbReference>
<dbReference type="RefSeq" id="WP_089293080.1">
    <property type="nucleotide sequence ID" value="NZ_BOMU01000093.1"/>
</dbReference>
<name>A0A238XKX1_9ACTN</name>
<protein>
    <recommendedName>
        <fullName evidence="1">site-specific DNA-methyltransferase (adenine-specific)</fullName>
        <ecNumber evidence="1">2.1.1.72</ecNumber>
    </recommendedName>
</protein>
<sequence>MSAPGLQAVHAVGGVVPPGLLARIQAGELTDKTGLDPKTYHLPGRETVRDAASRAWSYLRGAWSAWRDYVDTQPPGSPGTGPARERWLLVLLRELGYGQLPPLPSGITVTDRNYPVSHAWQHVPVHLLGPGVDLDKRNPHVTGATRAPQAMVQELLNRSDQHLWAILSNGSRLRLLRDSTALAGSAYLEFDLDTIFAGELYPEFLLLWQLCHVSRLEKRGGPDTSPADCWLETWRTEAVDAGARALDRLRDGVEAALVHLGTGFLRHPSNTELTHALRDGTLTTEHYHRGLLRLAYRLLFVFVTEDRDLLLRPLPASDSPDFATVAAGRDRYTRYFSTGRLRRLSGIRAGSPHTDLWQAQRLVFQALGDHGHDGLALPALAGLFDPDPRQKHGESNGRDLLLGCHLANEDFLAAVRALAWVELPGQRVQPVDYRNLGAEELGSVYESLLELVPQVDLPARVFRLQRLAGNERKTTGSYYTPPSLVSALLDSALDPVLDEAVFGAADVTDGEKRLLAVTVCDPSCGSGHFLVAAARRIARRLAQLRSGEDEPTPKQVRHALRDVVGTCVYGVDINDLAAELAKVSLWMEALEPGKPLGFLDARIRVGNSLLGVTPPLLDRGVPSAAFEHLEGDDKKYAAAMRKRNKETATGQGMLLGLSGGSIRDVFVDARREAIAVQDDVDKVRDQQRHWLAFESSPTYLGQKLHADAWCAAFVWPLRVDTAEPPVDAVVTTLRDDPHTPVLEATVRQVRALTDEYVFFHWHLEFPEIFDEQGNGGFRCVLGNPPWERVKLQEKEFFAGRDDTIAKASNAAARKKRIAALASSDSRFDQDLLRDWQKALRRSSGISHFIRESGRYPLTATGDINTYAVFAETARLILHPRGKLGIIVPTGVATDSTTQHFFKDMVLTKTLVSLFDFENEEKIFPGVDHRVRFSLLTTTGTSEPTGEVRLAFRLRQAHQIATHAYGLTPEEITLMNPNTGTCPVFVSRRDAEITLGIYRRVPVLWGPEGNPWGLTFMAMFHMANDSGIFRTAEELEADGWTLDGNTYRPPDSNETTRMLPLYEAKMAHHYDHRFSTYHGATQEQLNVGALPRLDDDAHADPAHLPLPRYWVEAEQVDERLDGDAGRGRTPWGRSWLLGWRDICRSTDARTLIVSVLPRTAVGDKFLLAFPSLLPGPYQANLSSIVVDYVTRQKYSGTSLKYYVMRQIAMLAPVVYEADAPWDENCNLGDWITSRVLELNYTSYDLQGYARELGDVSSPFRWEPHRREVMRAELDAGYFHLYGLGREEVDYVMDTFRIVAEREFKAYGEFRTKRLILEIYDAMRKAIDAGVAFQTVLDPPPGHGPRHPEQVEA</sequence>
<evidence type="ECO:0000313" key="7">
    <source>
        <dbReference type="EMBL" id="SNR58629.1"/>
    </source>
</evidence>
<dbReference type="EMBL" id="FZNR01000003">
    <property type="protein sequence ID" value="SNR58629.1"/>
    <property type="molecule type" value="Genomic_DNA"/>
</dbReference>
<keyword evidence="8" id="KW-1185">Reference proteome</keyword>
<reference evidence="7 8" key="1">
    <citation type="submission" date="2017-06" db="EMBL/GenBank/DDBJ databases">
        <authorList>
            <person name="Kim H.J."/>
            <person name="Triplett B.A."/>
        </authorList>
    </citation>
    <scope>NUCLEOTIDE SEQUENCE [LARGE SCALE GENOMIC DNA]</scope>
    <source>
        <strain evidence="7 8">DSM 43151</strain>
    </source>
</reference>
<keyword evidence="4" id="KW-0949">S-adenosyl-L-methionine</keyword>
<organism evidence="7 8">
    <name type="scientific">Actinoplanes regularis</name>
    <dbReference type="NCBI Taxonomy" id="52697"/>
    <lineage>
        <taxon>Bacteria</taxon>
        <taxon>Bacillati</taxon>
        <taxon>Actinomycetota</taxon>
        <taxon>Actinomycetes</taxon>
        <taxon>Micromonosporales</taxon>
        <taxon>Micromonosporaceae</taxon>
        <taxon>Actinoplanes</taxon>
    </lineage>
</organism>
<evidence type="ECO:0000313" key="8">
    <source>
        <dbReference type="Proteomes" id="UP000198415"/>
    </source>
</evidence>
<comment type="catalytic activity">
    <reaction evidence="5">
        <text>a 2'-deoxyadenosine in DNA + S-adenosyl-L-methionine = an N(6)-methyl-2'-deoxyadenosine in DNA + S-adenosyl-L-homocysteine + H(+)</text>
        <dbReference type="Rhea" id="RHEA:15197"/>
        <dbReference type="Rhea" id="RHEA-COMP:12418"/>
        <dbReference type="Rhea" id="RHEA-COMP:12419"/>
        <dbReference type="ChEBI" id="CHEBI:15378"/>
        <dbReference type="ChEBI" id="CHEBI:57856"/>
        <dbReference type="ChEBI" id="CHEBI:59789"/>
        <dbReference type="ChEBI" id="CHEBI:90615"/>
        <dbReference type="ChEBI" id="CHEBI:90616"/>
        <dbReference type="EC" id="2.1.1.72"/>
    </reaction>
</comment>
<dbReference type="InterPro" id="IPR050953">
    <property type="entry name" value="N4_N6_ade-DNA_methylase"/>
</dbReference>
<dbReference type="GO" id="GO:0032259">
    <property type="term" value="P:methylation"/>
    <property type="evidence" value="ECO:0007669"/>
    <property type="project" value="UniProtKB-KW"/>
</dbReference>
<evidence type="ECO:0000256" key="2">
    <source>
        <dbReference type="ARBA" id="ARBA00022603"/>
    </source>
</evidence>
<dbReference type="OrthoDB" id="4280289at2"/>
<evidence type="ECO:0000259" key="6">
    <source>
        <dbReference type="Pfam" id="PF07669"/>
    </source>
</evidence>
<dbReference type="GO" id="GO:0006304">
    <property type="term" value="P:DNA modification"/>
    <property type="evidence" value="ECO:0007669"/>
    <property type="project" value="InterPro"/>
</dbReference>
<evidence type="ECO:0000256" key="3">
    <source>
        <dbReference type="ARBA" id="ARBA00022679"/>
    </source>
</evidence>
<dbReference type="GO" id="GO:0009007">
    <property type="term" value="F:site-specific DNA-methyltransferase (adenine-specific) activity"/>
    <property type="evidence" value="ECO:0007669"/>
    <property type="project" value="UniProtKB-EC"/>
</dbReference>
<dbReference type="InterPro" id="IPR029063">
    <property type="entry name" value="SAM-dependent_MTases_sf"/>
</dbReference>
<feature type="domain" description="Type II methyltransferase M.TaqI-like" evidence="6">
    <location>
        <begin position="567"/>
        <end position="803"/>
    </location>
</feature>